<comment type="caution">
    <text evidence="1">The sequence shown here is derived from an EMBL/GenBank/DDBJ whole genome shotgun (WGS) entry which is preliminary data.</text>
</comment>
<proteinExistence type="predicted"/>
<dbReference type="Proteomes" id="UP001079657">
    <property type="component" value="Unassembled WGS sequence"/>
</dbReference>
<protein>
    <recommendedName>
        <fullName evidence="3">DUF3794 domain-containing protein</fullName>
    </recommendedName>
</protein>
<accession>A0ABT4CNC5</accession>
<evidence type="ECO:0008006" key="3">
    <source>
        <dbReference type="Google" id="ProtNLM"/>
    </source>
</evidence>
<sequence length="309" mass="34445">MEDNLEMKDMCKKPHELTDECIIAMKVFGKCRQQDCLKPDFIVPEPGVDSIPISGSYSGEKLEITAFIGPELTLAADPSILPTEEMPLPDPISPNSPIIFPRNLVEHAEIIEGSFNIAEIKTLNEQEQNLFAADGYWRVKIRYKFVYKLKLVDFAGNRLNIELTDSECGNTTIKKHILAYSFYEKQIVLFGGSANKDIVTSCNLFDNNELSPSPNAPYVFAQAKAMPLSVSIGDYIDPCDSLDSCPEKILGVTIGLFTIIKLFRLVNMTVLTTGRCDIPVCDPIVPGDPCSFFNEIPFPFDDFDPVIKE</sequence>
<evidence type="ECO:0000313" key="1">
    <source>
        <dbReference type="EMBL" id="MCY6370547.1"/>
    </source>
</evidence>
<organism evidence="1 2">
    <name type="scientific">Clostridium ganghwense</name>
    <dbReference type="NCBI Taxonomy" id="312089"/>
    <lineage>
        <taxon>Bacteria</taxon>
        <taxon>Bacillati</taxon>
        <taxon>Bacillota</taxon>
        <taxon>Clostridia</taxon>
        <taxon>Eubacteriales</taxon>
        <taxon>Clostridiaceae</taxon>
        <taxon>Clostridium</taxon>
    </lineage>
</organism>
<keyword evidence="2" id="KW-1185">Reference proteome</keyword>
<reference evidence="1" key="1">
    <citation type="submission" date="2022-12" db="EMBL/GenBank/DDBJ databases">
        <authorList>
            <person name="Wang J."/>
        </authorList>
    </citation>
    <scope>NUCLEOTIDE SEQUENCE</scope>
    <source>
        <strain evidence="1">HY-42-06</strain>
    </source>
</reference>
<gene>
    <name evidence="1" type="ORF">OXH55_07845</name>
</gene>
<evidence type="ECO:0000313" key="2">
    <source>
        <dbReference type="Proteomes" id="UP001079657"/>
    </source>
</evidence>
<name>A0ABT4CNC5_9CLOT</name>
<dbReference type="RefSeq" id="WP_268049282.1">
    <property type="nucleotide sequence ID" value="NZ_JAPQES010000002.1"/>
</dbReference>
<dbReference type="EMBL" id="JAPQES010000002">
    <property type="protein sequence ID" value="MCY6370547.1"/>
    <property type="molecule type" value="Genomic_DNA"/>
</dbReference>